<dbReference type="OrthoDB" id="280802at2"/>
<accession>A0A2Z3GN81</accession>
<evidence type="ECO:0000313" key="2">
    <source>
        <dbReference type="Proteomes" id="UP000245802"/>
    </source>
</evidence>
<dbReference type="AlphaFoldDB" id="A0A2Z3GN81"/>
<dbReference type="KEGG" id="gog:C1280_00620"/>
<organism evidence="1 2">
    <name type="scientific">Gemmata obscuriglobus</name>
    <dbReference type="NCBI Taxonomy" id="114"/>
    <lineage>
        <taxon>Bacteria</taxon>
        <taxon>Pseudomonadati</taxon>
        <taxon>Planctomycetota</taxon>
        <taxon>Planctomycetia</taxon>
        <taxon>Gemmatales</taxon>
        <taxon>Gemmataceae</taxon>
        <taxon>Gemmata</taxon>
    </lineage>
</organism>
<keyword evidence="2" id="KW-1185">Reference proteome</keyword>
<proteinExistence type="predicted"/>
<dbReference type="EMBL" id="CP025958">
    <property type="protein sequence ID" value="AWM35669.1"/>
    <property type="molecule type" value="Genomic_DNA"/>
</dbReference>
<gene>
    <name evidence="1" type="ORF">C1280_00620</name>
</gene>
<reference evidence="1 2" key="1">
    <citation type="submission" date="2018-01" db="EMBL/GenBank/DDBJ databases">
        <title>G. obscuriglobus.</title>
        <authorList>
            <person name="Franke J."/>
            <person name="Blomberg W."/>
            <person name="Selmecki A."/>
        </authorList>
    </citation>
    <scope>NUCLEOTIDE SEQUENCE [LARGE SCALE GENOMIC DNA]</scope>
    <source>
        <strain evidence="1 2">DSM 5831</strain>
    </source>
</reference>
<sequence>MRETSPRGWHRWRVAVVQSAPAAPALDRFTRRSGSPVAEPAPIVLAAEAKNLDGIRHDLVARVRQQIADGTYDTEEKWLLAEEALLRRAEGRI</sequence>
<protein>
    <submittedName>
        <fullName evidence="1">Uncharacterized protein</fullName>
    </submittedName>
</protein>
<dbReference type="Proteomes" id="UP000245802">
    <property type="component" value="Chromosome"/>
</dbReference>
<evidence type="ECO:0000313" key="1">
    <source>
        <dbReference type="EMBL" id="AWM35669.1"/>
    </source>
</evidence>
<name>A0A2Z3GN81_9BACT</name>